<protein>
    <submittedName>
        <fullName evidence="7">Multidrug resistance protein, MATE family</fullName>
    </submittedName>
</protein>
<dbReference type="EMBL" id="FNZI01000001">
    <property type="protein sequence ID" value="SEJ00043.1"/>
    <property type="molecule type" value="Genomic_DNA"/>
</dbReference>
<keyword evidence="4 6" id="KW-1133">Transmembrane helix</keyword>
<feature type="transmembrane region" description="Helical" evidence="6">
    <location>
        <begin position="249"/>
        <end position="268"/>
    </location>
</feature>
<dbReference type="GO" id="GO:0005886">
    <property type="term" value="C:plasma membrane"/>
    <property type="evidence" value="ECO:0007669"/>
    <property type="project" value="TreeGrafter"/>
</dbReference>
<dbReference type="Proteomes" id="UP000183315">
    <property type="component" value="Unassembled WGS sequence"/>
</dbReference>
<keyword evidence="5 6" id="KW-0472">Membrane</keyword>
<feature type="transmembrane region" description="Helical" evidence="6">
    <location>
        <begin position="20"/>
        <end position="45"/>
    </location>
</feature>
<organism evidence="7 8">
    <name type="scientific">Demequina mangrovi</name>
    <dbReference type="NCBI Taxonomy" id="1043493"/>
    <lineage>
        <taxon>Bacteria</taxon>
        <taxon>Bacillati</taxon>
        <taxon>Actinomycetota</taxon>
        <taxon>Actinomycetes</taxon>
        <taxon>Micrococcales</taxon>
        <taxon>Demequinaceae</taxon>
        <taxon>Demequina</taxon>
    </lineage>
</organism>
<reference evidence="8" key="1">
    <citation type="submission" date="2016-10" db="EMBL/GenBank/DDBJ databases">
        <authorList>
            <person name="Varghese N."/>
        </authorList>
    </citation>
    <scope>NUCLEOTIDE SEQUENCE [LARGE SCALE GENOMIC DNA]</scope>
    <source>
        <strain evidence="8">DSM 24868</strain>
    </source>
</reference>
<dbReference type="eggNOG" id="COG0534">
    <property type="taxonomic scope" value="Bacteria"/>
</dbReference>
<evidence type="ECO:0000256" key="1">
    <source>
        <dbReference type="ARBA" id="ARBA00004141"/>
    </source>
</evidence>
<dbReference type="PANTHER" id="PTHR42893:SF46">
    <property type="entry name" value="PROTEIN DETOXIFICATION 44, CHLOROPLASTIC"/>
    <property type="match status" value="1"/>
</dbReference>
<dbReference type="PANTHER" id="PTHR42893">
    <property type="entry name" value="PROTEIN DETOXIFICATION 44, CHLOROPLASTIC-RELATED"/>
    <property type="match status" value="1"/>
</dbReference>
<proteinExistence type="inferred from homology"/>
<evidence type="ECO:0000256" key="5">
    <source>
        <dbReference type="ARBA" id="ARBA00023136"/>
    </source>
</evidence>
<dbReference type="STRING" id="1043493.SAMN05421637_0692"/>
<feature type="transmembrane region" description="Helical" evidence="6">
    <location>
        <begin position="137"/>
        <end position="161"/>
    </location>
</feature>
<dbReference type="CDD" id="cd13136">
    <property type="entry name" value="MATE_DinF_like"/>
    <property type="match status" value="1"/>
</dbReference>
<accession>A0A1H6V634</accession>
<feature type="transmembrane region" description="Helical" evidence="6">
    <location>
        <begin position="395"/>
        <end position="416"/>
    </location>
</feature>
<dbReference type="AlphaFoldDB" id="A0A1H6V634"/>
<feature type="transmembrane region" description="Helical" evidence="6">
    <location>
        <begin position="99"/>
        <end position="125"/>
    </location>
</feature>
<feature type="transmembrane region" description="Helical" evidence="6">
    <location>
        <begin position="318"/>
        <end position="341"/>
    </location>
</feature>
<feature type="transmembrane region" description="Helical" evidence="6">
    <location>
        <begin position="422"/>
        <end position="442"/>
    </location>
</feature>
<keyword evidence="8" id="KW-1185">Reference proteome</keyword>
<comment type="similarity">
    <text evidence="2">Belongs to the multi antimicrobial extrusion (MATE) (TC 2.A.66.1) family.</text>
</comment>
<dbReference type="GO" id="GO:0042910">
    <property type="term" value="F:xenobiotic transmembrane transporter activity"/>
    <property type="evidence" value="ECO:0007669"/>
    <property type="project" value="InterPro"/>
</dbReference>
<dbReference type="Pfam" id="PF01554">
    <property type="entry name" value="MatE"/>
    <property type="match status" value="2"/>
</dbReference>
<keyword evidence="3 6" id="KW-0812">Transmembrane</keyword>
<feature type="transmembrane region" description="Helical" evidence="6">
    <location>
        <begin position="361"/>
        <end position="383"/>
    </location>
</feature>
<dbReference type="InterPro" id="IPR044644">
    <property type="entry name" value="DinF-like"/>
</dbReference>
<evidence type="ECO:0000256" key="4">
    <source>
        <dbReference type="ARBA" id="ARBA00022989"/>
    </source>
</evidence>
<dbReference type="GO" id="GO:0015297">
    <property type="term" value="F:antiporter activity"/>
    <property type="evidence" value="ECO:0007669"/>
    <property type="project" value="InterPro"/>
</dbReference>
<dbReference type="NCBIfam" id="TIGR00797">
    <property type="entry name" value="matE"/>
    <property type="match status" value="1"/>
</dbReference>
<dbReference type="InterPro" id="IPR002528">
    <property type="entry name" value="MATE_fam"/>
</dbReference>
<comment type="subcellular location">
    <subcellularLocation>
        <location evidence="1">Membrane</location>
        <topology evidence="1">Multi-pass membrane protein</topology>
    </subcellularLocation>
</comment>
<evidence type="ECO:0000313" key="8">
    <source>
        <dbReference type="Proteomes" id="UP000183315"/>
    </source>
</evidence>
<gene>
    <name evidence="7" type="ORF">SAMN05421637_0692</name>
</gene>
<evidence type="ECO:0000313" key="7">
    <source>
        <dbReference type="EMBL" id="SEJ00043.1"/>
    </source>
</evidence>
<feature type="transmembrane region" description="Helical" evidence="6">
    <location>
        <begin position="168"/>
        <end position="191"/>
    </location>
</feature>
<sequence length="456" mass="48318">MYRRLVRALGPVPHRRAFALAWPAIVGNVTVPLVGLVDTAMLGHFSDATHIGAVALGSTVLSALMWLVGFLRTGTTSLVGRALGAGRHDAAVAHAQRSAILAVAIGAGALLVQWIAIPAVMAVLAPAGEVRDLAIQYAWIRVASVPAALLTLVISGWFVGAGDTRRPLAIVATVNIVNLGLDVAFVGGLGWGSAGAGAATAIAEWLGLALAVALWWRAADARTRDAVRRWRGRGLRRGWRRLASMNGDLFVRTAILYAVLTFVTAYGARLGPDILAANAILMQLMFLSSYGQDGYAHAAESMVAREIGRRDVPAFHRAVLASAVPAVAIGAVFSLLYLVASGPFIAVLTSIPSVTETADRYIGWVVWLPLASSLAYLFDGVFLGSGRTRSMATTMAASALLVFVPVLLAGFAWIADSRNDDLWRAFLLFNVARGVFLGIAYVRITRRGAWLHATHA</sequence>
<evidence type="ECO:0000256" key="3">
    <source>
        <dbReference type="ARBA" id="ARBA00022692"/>
    </source>
</evidence>
<evidence type="ECO:0000256" key="2">
    <source>
        <dbReference type="ARBA" id="ARBA00010199"/>
    </source>
</evidence>
<feature type="transmembrane region" description="Helical" evidence="6">
    <location>
        <begin position="197"/>
        <end position="216"/>
    </location>
</feature>
<evidence type="ECO:0000256" key="6">
    <source>
        <dbReference type="SAM" id="Phobius"/>
    </source>
</evidence>
<name>A0A1H6V634_9MICO</name>
<feature type="transmembrane region" description="Helical" evidence="6">
    <location>
        <begin position="51"/>
        <end position="71"/>
    </location>
</feature>